<proteinExistence type="inferred from homology"/>
<evidence type="ECO:0000256" key="3">
    <source>
        <dbReference type="ARBA" id="ARBA00022519"/>
    </source>
</evidence>
<dbReference type="PROSITE" id="PS51779">
    <property type="entry name" value="POTRA"/>
    <property type="match status" value="1"/>
</dbReference>
<feature type="transmembrane region" description="Helical" evidence="9">
    <location>
        <begin position="21"/>
        <end position="44"/>
    </location>
</feature>
<organism evidence="11 12">
    <name type="scientific">Candidatus Megaera venefica</name>
    <dbReference type="NCBI Taxonomy" id="2055910"/>
    <lineage>
        <taxon>Bacteria</taxon>
        <taxon>Pseudomonadati</taxon>
        <taxon>Pseudomonadota</taxon>
        <taxon>Alphaproteobacteria</taxon>
        <taxon>Rickettsiales</taxon>
        <taxon>Rickettsiaceae</taxon>
        <taxon>Candidatus Megaera</taxon>
    </lineage>
</organism>
<comment type="similarity">
    <text evidence="9">Belongs to the FtsQ/DivIB family. FtsQ subfamily.</text>
</comment>
<evidence type="ECO:0000256" key="5">
    <source>
        <dbReference type="ARBA" id="ARBA00022692"/>
    </source>
</evidence>
<reference evidence="11 12" key="1">
    <citation type="submission" date="2023-03" db="EMBL/GenBank/DDBJ databases">
        <title>Host association and intracellularity evolved multiple times independently in the Rickettsiales.</title>
        <authorList>
            <person name="Castelli M."/>
            <person name="Nardi T."/>
            <person name="Gammuto L."/>
            <person name="Bellinzona G."/>
            <person name="Sabaneyeva E."/>
            <person name="Potekhin A."/>
            <person name="Serra V."/>
            <person name="Petroni G."/>
            <person name="Sassera D."/>
        </authorList>
    </citation>
    <scope>NUCLEOTIDE SEQUENCE [LARGE SCALE GENOMIC DNA]</scope>
    <source>
        <strain evidence="11 12">Sr 2-6</strain>
    </source>
</reference>
<gene>
    <name evidence="9" type="primary">ftsQ</name>
    <name evidence="11" type="ORF">Megvenef_00889</name>
</gene>
<feature type="domain" description="POTRA" evidence="10">
    <location>
        <begin position="68"/>
        <end position="136"/>
    </location>
</feature>
<name>A0ABU5NCM3_9RICK</name>
<dbReference type="InterPro" id="IPR013685">
    <property type="entry name" value="POTRA_FtsQ_type"/>
</dbReference>
<evidence type="ECO:0000256" key="9">
    <source>
        <dbReference type="HAMAP-Rule" id="MF_00911"/>
    </source>
</evidence>
<evidence type="ECO:0000259" key="10">
    <source>
        <dbReference type="PROSITE" id="PS51779"/>
    </source>
</evidence>
<dbReference type="PANTHER" id="PTHR35851:SF1">
    <property type="entry name" value="CELL DIVISION PROTEIN FTSQ"/>
    <property type="match status" value="1"/>
</dbReference>
<dbReference type="Pfam" id="PF03799">
    <property type="entry name" value="FtsQ_DivIB_C"/>
    <property type="match status" value="1"/>
</dbReference>
<keyword evidence="2 9" id="KW-1003">Cell membrane</keyword>
<keyword evidence="12" id="KW-1185">Reference proteome</keyword>
<dbReference type="Proteomes" id="UP001291687">
    <property type="component" value="Unassembled WGS sequence"/>
</dbReference>
<dbReference type="InterPro" id="IPR005548">
    <property type="entry name" value="Cell_div_FtsQ/DivIB_C"/>
</dbReference>
<keyword evidence="7 9" id="KW-0472">Membrane</keyword>
<evidence type="ECO:0000256" key="7">
    <source>
        <dbReference type="ARBA" id="ARBA00023136"/>
    </source>
</evidence>
<comment type="function">
    <text evidence="9">Essential cell division protein.</text>
</comment>
<keyword evidence="8 9" id="KW-0131">Cell cycle</keyword>
<comment type="subcellular location">
    <subcellularLocation>
        <location evidence="9">Cell inner membrane</location>
        <topology evidence="9">Single-pass type II membrane protein</topology>
    </subcellularLocation>
    <subcellularLocation>
        <location evidence="1">Membrane</location>
    </subcellularLocation>
    <text evidence="9">Localizes to the division septum.</text>
</comment>
<evidence type="ECO:0000256" key="1">
    <source>
        <dbReference type="ARBA" id="ARBA00004370"/>
    </source>
</evidence>
<keyword evidence="5 9" id="KW-0812">Transmembrane</keyword>
<comment type="caution">
    <text evidence="11">The sequence shown here is derived from an EMBL/GenBank/DDBJ whole genome shotgun (WGS) entry which is preliminary data.</text>
</comment>
<keyword evidence="3 9" id="KW-0997">Cell inner membrane</keyword>
<evidence type="ECO:0000256" key="8">
    <source>
        <dbReference type="ARBA" id="ARBA00023306"/>
    </source>
</evidence>
<evidence type="ECO:0000313" key="11">
    <source>
        <dbReference type="EMBL" id="MEA0970920.1"/>
    </source>
</evidence>
<evidence type="ECO:0000256" key="4">
    <source>
        <dbReference type="ARBA" id="ARBA00022618"/>
    </source>
</evidence>
<dbReference type="Pfam" id="PF08478">
    <property type="entry name" value="POTRA_1"/>
    <property type="match status" value="1"/>
</dbReference>
<accession>A0ABU5NCM3</accession>
<evidence type="ECO:0000313" key="12">
    <source>
        <dbReference type="Proteomes" id="UP001291687"/>
    </source>
</evidence>
<protein>
    <recommendedName>
        <fullName evidence="9">Cell division protein FtsQ</fullName>
    </recommendedName>
</protein>
<dbReference type="HAMAP" id="MF_00911">
    <property type="entry name" value="FtsQ_subfam"/>
    <property type="match status" value="1"/>
</dbReference>
<dbReference type="Gene3D" id="3.10.20.310">
    <property type="entry name" value="membrane protein fhac"/>
    <property type="match status" value="1"/>
</dbReference>
<dbReference type="InterPro" id="IPR034746">
    <property type="entry name" value="POTRA"/>
</dbReference>
<dbReference type="GO" id="GO:0051301">
    <property type="term" value="P:cell division"/>
    <property type="evidence" value="ECO:0007669"/>
    <property type="project" value="UniProtKB-KW"/>
</dbReference>
<dbReference type="InterPro" id="IPR026579">
    <property type="entry name" value="FtsQ"/>
</dbReference>
<evidence type="ECO:0000256" key="2">
    <source>
        <dbReference type="ARBA" id="ARBA00022475"/>
    </source>
</evidence>
<sequence length="263" mass="30722">MKNRTNRTSTKVNISFRRRLWACYHRVALLLKIFIVLFAVVFFYTNVLDNYKRIAQNWFFGLSANYGFILENIIVEGQKNTPLKEIVDSLMADKGVPIFAIDILAVKERLEENMWVKAAVVERRLPSTIYIAVVERTPIAIWQFEQRLYLVDSEGNRISAYNGKEFEGLLHVVGQDANIYAQVLLDELNKYPNLAAKVKSAVRYGQRRWNLNFKEGITVKMPETGFMTAYDYLNSLDKNNKLFNQSYKMLDLRDANKYYLEKN</sequence>
<evidence type="ECO:0000256" key="6">
    <source>
        <dbReference type="ARBA" id="ARBA00022989"/>
    </source>
</evidence>
<dbReference type="EMBL" id="JARJFB010000061">
    <property type="protein sequence ID" value="MEA0970920.1"/>
    <property type="molecule type" value="Genomic_DNA"/>
</dbReference>
<keyword evidence="4 9" id="KW-0132">Cell division</keyword>
<keyword evidence="6 9" id="KW-1133">Transmembrane helix</keyword>
<dbReference type="PANTHER" id="PTHR35851">
    <property type="entry name" value="CELL DIVISION PROTEIN FTSQ"/>
    <property type="match status" value="1"/>
</dbReference>